<keyword evidence="4" id="KW-1185">Reference proteome</keyword>
<dbReference type="Pfam" id="PF14232">
    <property type="entry name" value="DUF4334"/>
    <property type="match status" value="1"/>
</dbReference>
<evidence type="ECO:0000259" key="2">
    <source>
        <dbReference type="Pfam" id="PF14232"/>
    </source>
</evidence>
<feature type="domain" description="GXWXG" evidence="1">
    <location>
        <begin position="23"/>
        <end position="78"/>
    </location>
</feature>
<name>A0AAN6HBC2_9PEZI</name>
<protein>
    <submittedName>
        <fullName evidence="3">Uncharacterized protein</fullName>
    </submittedName>
</protein>
<dbReference type="Pfam" id="PF14231">
    <property type="entry name" value="GXWXG"/>
    <property type="match status" value="1"/>
</dbReference>
<accession>A0AAN6HBC2</accession>
<dbReference type="EMBL" id="JAUJLE010000280">
    <property type="protein sequence ID" value="KAK0963209.1"/>
    <property type="molecule type" value="Genomic_DNA"/>
</dbReference>
<evidence type="ECO:0000313" key="4">
    <source>
        <dbReference type="Proteomes" id="UP001175353"/>
    </source>
</evidence>
<comment type="caution">
    <text evidence="3">The sequence shown here is derived from an EMBL/GenBank/DDBJ whole genome shotgun (WGS) entry which is preliminary data.</text>
</comment>
<evidence type="ECO:0000259" key="1">
    <source>
        <dbReference type="Pfam" id="PF14231"/>
    </source>
</evidence>
<evidence type="ECO:0000313" key="3">
    <source>
        <dbReference type="EMBL" id="KAK0963209.1"/>
    </source>
</evidence>
<reference evidence="3" key="1">
    <citation type="submission" date="2023-06" db="EMBL/GenBank/DDBJ databases">
        <title>Black Yeasts Isolated from many extreme environments.</title>
        <authorList>
            <person name="Coleine C."/>
            <person name="Stajich J.E."/>
            <person name="Selbmann L."/>
        </authorList>
    </citation>
    <scope>NUCLEOTIDE SEQUENCE</scope>
    <source>
        <strain evidence="3">CCFEE 5200</strain>
    </source>
</reference>
<organism evidence="3 4">
    <name type="scientific">Friedmanniomyces endolithicus</name>
    <dbReference type="NCBI Taxonomy" id="329885"/>
    <lineage>
        <taxon>Eukaryota</taxon>
        <taxon>Fungi</taxon>
        <taxon>Dikarya</taxon>
        <taxon>Ascomycota</taxon>
        <taxon>Pezizomycotina</taxon>
        <taxon>Dothideomycetes</taxon>
        <taxon>Dothideomycetidae</taxon>
        <taxon>Mycosphaerellales</taxon>
        <taxon>Teratosphaeriaceae</taxon>
        <taxon>Friedmanniomyces</taxon>
    </lineage>
</organism>
<dbReference type="Proteomes" id="UP001175353">
    <property type="component" value="Unassembled WGS sequence"/>
</dbReference>
<sequence length="151" mass="16864">MLSYQEAIKAGQTSPDNAWAISDSLPVVSVDFMLGLWKASGFSTHHPQDGELESAGWYGKRFTDTNFVDPMIFYANDGGIFSADPVYVTRYLSTMKRASDVLNEIETKEPEARLRMVEARSRSTASLVYNDLPIIDHFSQVISTESTILTE</sequence>
<dbReference type="AlphaFoldDB" id="A0AAN6HBC2"/>
<proteinExistence type="predicted"/>
<dbReference type="InterPro" id="IPR025951">
    <property type="entry name" value="GXWXG_dom"/>
</dbReference>
<feature type="domain" description="DUF4334" evidence="2">
    <location>
        <begin position="110"/>
        <end position="141"/>
    </location>
</feature>
<gene>
    <name evidence="3" type="ORF">LTR91_019074</name>
</gene>
<dbReference type="InterPro" id="IPR025568">
    <property type="entry name" value="DUF4334"/>
</dbReference>
<dbReference type="Gene3D" id="2.40.128.580">
    <property type="entry name" value="GXWXG domain"/>
    <property type="match status" value="1"/>
</dbReference>